<evidence type="ECO:0000256" key="8">
    <source>
        <dbReference type="SAM" id="Phobius"/>
    </source>
</evidence>
<feature type="transmembrane region" description="Helical" evidence="8">
    <location>
        <begin position="78"/>
        <end position="97"/>
    </location>
</feature>
<reference evidence="10" key="1">
    <citation type="submission" date="2015-05" db="EMBL/GenBank/DDBJ databases">
        <authorList>
            <consortium name="Pathogen Informatics"/>
        </authorList>
    </citation>
    <scope>NUCLEOTIDE SEQUENCE [LARGE SCALE GENOMIC DNA]</scope>
    <source>
        <strain evidence="10">L1-83</strain>
    </source>
</reference>
<evidence type="ECO:0000313" key="9">
    <source>
        <dbReference type="EMBL" id="CRL36292.1"/>
    </source>
</evidence>
<feature type="transmembrane region" description="Helical" evidence="8">
    <location>
        <begin position="329"/>
        <end position="346"/>
    </location>
</feature>
<feature type="transmembrane region" description="Helical" evidence="8">
    <location>
        <begin position="485"/>
        <end position="503"/>
    </location>
</feature>
<dbReference type="InterPro" id="IPR051085">
    <property type="entry name" value="MB_O-acyltransferase"/>
</dbReference>
<feature type="transmembrane region" description="Helical" evidence="8">
    <location>
        <begin position="6"/>
        <end position="22"/>
    </location>
</feature>
<feature type="transmembrane region" description="Helical" evidence="8">
    <location>
        <begin position="123"/>
        <end position="145"/>
    </location>
</feature>
<feature type="transmembrane region" description="Helical" evidence="8">
    <location>
        <begin position="358"/>
        <end position="378"/>
    </location>
</feature>
<sequence>MSITSFYYLVLITLGVLIYYVIPQKAQWVILLCLSLVFYYFAATPYTIGYLIASTLIAYISTIWVQRRREKNGREAKGLLTITIVALVINIVIWFTVKGRGLWIPFASRFITWHYSSKLDSLINLQLIASLGMGYYTLQVLGYIIDCYWENIIPQKNPFKLFLFVAYFPQLTTGPISRYSQLETLYDRHKFEYQNIAFGAQRILWGFTKKIVLAERIGIIVSGINAAPGTYTGFYSWLAILLYPLQMYADFSGCMDIVLGTSELFGIKLAENFNNPFFSRTSQEFWQRWHITLGTWAKDYVLYPLLKSKLMIKFGKFTKKNFGKKPGKFLVNLVGMFILWMVMGIWHGGWRYIVGVSLWYWVILMLGDLLAPIFQKITTKLGMKTDSFSWHLFQSTRTYVIYAVGATFFSVGVSGALPLLKDSLRVIYVKNYANPWIFFDGSILNFGVTWGDINLIILVTILMILVAVLREKYGYARIWLQNQSFVFRWLVWICLFIIVLIYGKYGPEYNATDFIYQGF</sequence>
<dbReference type="PANTHER" id="PTHR13285">
    <property type="entry name" value="ACYLTRANSFERASE"/>
    <property type="match status" value="1"/>
</dbReference>
<organism evidence="9 10">
    <name type="scientific">Roseburia inulinivorans</name>
    <dbReference type="NCBI Taxonomy" id="360807"/>
    <lineage>
        <taxon>Bacteria</taxon>
        <taxon>Bacillati</taxon>
        <taxon>Bacillota</taxon>
        <taxon>Clostridia</taxon>
        <taxon>Lachnospirales</taxon>
        <taxon>Lachnospiraceae</taxon>
        <taxon>Roseburia</taxon>
    </lineage>
</organism>
<dbReference type="PIRSF" id="PIRSF500217">
    <property type="entry name" value="AlgI"/>
    <property type="match status" value="1"/>
</dbReference>
<dbReference type="PANTHER" id="PTHR13285:SF18">
    <property type="entry name" value="PROTEIN-CYSTEINE N-PALMITOYLTRANSFERASE RASP"/>
    <property type="match status" value="1"/>
</dbReference>
<dbReference type="Proteomes" id="UP000049828">
    <property type="component" value="Unassembled WGS sequence"/>
</dbReference>
<feature type="transmembrane region" description="Helical" evidence="8">
    <location>
        <begin position="399"/>
        <end position="420"/>
    </location>
</feature>
<keyword evidence="5 8" id="KW-1133">Transmembrane helix</keyword>
<keyword evidence="10" id="KW-1185">Reference proteome</keyword>
<dbReference type="AlphaFoldDB" id="A0A0M6WI29"/>
<accession>A0A0M6WI29</accession>
<dbReference type="RefSeq" id="WP_021923213.1">
    <property type="nucleotide sequence ID" value="NZ_CVRS01000064.1"/>
</dbReference>
<protein>
    <recommendedName>
        <fullName evidence="11">MBOAT family protein</fullName>
    </recommendedName>
</protein>
<dbReference type="Pfam" id="PF03062">
    <property type="entry name" value="MBOAT"/>
    <property type="match status" value="1"/>
</dbReference>
<dbReference type="OrthoDB" id="9805788at2"/>
<keyword evidence="7" id="KW-0012">Acyltransferase</keyword>
<gene>
    <name evidence="9" type="ORF">RIL183_18901</name>
</gene>
<dbReference type="InterPro" id="IPR024194">
    <property type="entry name" value="Ac/AlaTfrase_AlgI/DltB"/>
</dbReference>
<feature type="transmembrane region" description="Helical" evidence="8">
    <location>
        <begin position="453"/>
        <end position="473"/>
    </location>
</feature>
<evidence type="ECO:0008006" key="11">
    <source>
        <dbReference type="Google" id="ProtNLM"/>
    </source>
</evidence>
<dbReference type="InterPro" id="IPR028362">
    <property type="entry name" value="AlgI"/>
</dbReference>
<proteinExistence type="inferred from homology"/>
<evidence type="ECO:0000256" key="6">
    <source>
        <dbReference type="ARBA" id="ARBA00023136"/>
    </source>
</evidence>
<comment type="subcellular location">
    <subcellularLocation>
        <location evidence="1">Cell membrane</location>
        <topology evidence="1">Multi-pass membrane protein</topology>
    </subcellularLocation>
</comment>
<dbReference type="GO" id="GO:0042121">
    <property type="term" value="P:alginic acid biosynthetic process"/>
    <property type="evidence" value="ECO:0007669"/>
    <property type="project" value="InterPro"/>
</dbReference>
<evidence type="ECO:0000313" key="10">
    <source>
        <dbReference type="Proteomes" id="UP000049828"/>
    </source>
</evidence>
<dbReference type="GO" id="GO:0005886">
    <property type="term" value="C:plasma membrane"/>
    <property type="evidence" value="ECO:0007669"/>
    <property type="project" value="UniProtKB-SubCell"/>
</dbReference>
<name>A0A0M6WI29_9FIRM</name>
<evidence type="ECO:0000256" key="1">
    <source>
        <dbReference type="ARBA" id="ARBA00004651"/>
    </source>
</evidence>
<comment type="similarity">
    <text evidence="2 7">Belongs to the membrane-bound acyltransferase family.</text>
</comment>
<dbReference type="GO" id="GO:0016746">
    <property type="term" value="F:acyltransferase activity"/>
    <property type="evidence" value="ECO:0007669"/>
    <property type="project" value="UniProtKB-KW"/>
</dbReference>
<keyword evidence="4 8" id="KW-0812">Transmembrane</keyword>
<evidence type="ECO:0000256" key="5">
    <source>
        <dbReference type="ARBA" id="ARBA00022989"/>
    </source>
</evidence>
<evidence type="ECO:0000256" key="3">
    <source>
        <dbReference type="ARBA" id="ARBA00022475"/>
    </source>
</evidence>
<keyword evidence="6 7" id="KW-0472">Membrane</keyword>
<keyword evidence="3 7" id="KW-1003">Cell membrane</keyword>
<evidence type="ECO:0000256" key="7">
    <source>
        <dbReference type="PIRNR" id="PIRNR016636"/>
    </source>
</evidence>
<dbReference type="EMBL" id="CVRS01000064">
    <property type="protein sequence ID" value="CRL36292.1"/>
    <property type="molecule type" value="Genomic_DNA"/>
</dbReference>
<dbReference type="InterPro" id="IPR004299">
    <property type="entry name" value="MBOAT_fam"/>
</dbReference>
<feature type="transmembrane region" description="Helical" evidence="8">
    <location>
        <begin position="48"/>
        <end position="66"/>
    </location>
</feature>
<dbReference type="PIRSF" id="PIRSF016636">
    <property type="entry name" value="AlgI_DltB"/>
    <property type="match status" value="1"/>
</dbReference>
<keyword evidence="7" id="KW-0808">Transferase</keyword>
<evidence type="ECO:0000256" key="4">
    <source>
        <dbReference type="ARBA" id="ARBA00022692"/>
    </source>
</evidence>
<evidence type="ECO:0000256" key="2">
    <source>
        <dbReference type="ARBA" id="ARBA00010323"/>
    </source>
</evidence>